<sequence>MLHCLSLLQTKLAKANEFVHLAAEEHKFLRHEMLVAQASTAHLHEELWKLRQNALIVGQAISSGQDDVHLKQVVANFDSGSVDMCRLVDSDVLVGDLIVKSNDSTELPLRMHFDVLFSNRGREWTNAESVTPTIQSVLDGHNACVVAFEDQPLVELGDHRQSVTSVVLEELFGQCTVDYSTLECSLSYLGVYSELVFDLLSVDPTELQPDTFMLSTANQNPIVVLDIRSAHDAAIAVEEGGRNFDRLVKKIPTMHRLTHCILTVCITIHHAFHDQPTKSKLQIVQLASGDPSRECTWQETERIRATISAENSLNAFTTCIADVRQQDPTFVRYHSSKLTLLLQDCLDQHAKLLVVGTLRTDDNDPRHARRLISILQLFLDALKAPQNNDDNDGGVVELNHSRRFPQTAWRPPRATSQTLTLMEAEVDAMKERQSIAMDKQKALMPELQPPSMSETTPSPTFDDNEALTKFCPPRKAKRKPKVTKRLPFR</sequence>
<feature type="domain" description="Kinesin motor" evidence="2">
    <location>
        <begin position="79"/>
        <end position="369"/>
    </location>
</feature>
<dbReference type="GO" id="GO:0015630">
    <property type="term" value="C:microtubule cytoskeleton"/>
    <property type="evidence" value="ECO:0007669"/>
    <property type="project" value="TreeGrafter"/>
</dbReference>
<dbReference type="VEuPathDB" id="FungiDB:AeMF1_015540"/>
<reference evidence="3 4" key="1">
    <citation type="submission" date="2019-07" db="EMBL/GenBank/DDBJ databases">
        <title>Genomics analysis of Aphanomyces spp. identifies a new class of oomycete effector associated with host adaptation.</title>
        <authorList>
            <person name="Gaulin E."/>
        </authorList>
    </citation>
    <scope>NUCLEOTIDE SEQUENCE [LARGE SCALE GENOMIC DNA]</scope>
    <source>
        <strain evidence="3 4">ATCC 201684</strain>
    </source>
</reference>
<dbReference type="Gene3D" id="3.40.850.10">
    <property type="entry name" value="Kinesin motor domain"/>
    <property type="match status" value="1"/>
</dbReference>
<keyword evidence="4" id="KW-1185">Reference proteome</keyword>
<dbReference type="GO" id="GO:0007018">
    <property type="term" value="P:microtubule-based movement"/>
    <property type="evidence" value="ECO:0007669"/>
    <property type="project" value="InterPro"/>
</dbReference>
<dbReference type="InterPro" id="IPR027417">
    <property type="entry name" value="P-loop_NTPase"/>
</dbReference>
<proteinExistence type="predicted"/>
<dbReference type="Pfam" id="PF00225">
    <property type="entry name" value="Kinesin"/>
    <property type="match status" value="1"/>
</dbReference>
<accession>A0A6G0XBZ9</accession>
<evidence type="ECO:0000256" key="1">
    <source>
        <dbReference type="SAM" id="MobiDB-lite"/>
    </source>
</evidence>
<dbReference type="InterPro" id="IPR027640">
    <property type="entry name" value="Kinesin-like_fam"/>
</dbReference>
<feature type="region of interest" description="Disordered" evidence="1">
    <location>
        <begin position="447"/>
        <end position="489"/>
    </location>
</feature>
<evidence type="ECO:0000313" key="3">
    <source>
        <dbReference type="EMBL" id="KAF0737543.1"/>
    </source>
</evidence>
<dbReference type="PANTHER" id="PTHR47972:SF28">
    <property type="entry name" value="KINESIN-LIKE PROTEIN KLP-3"/>
    <property type="match status" value="1"/>
</dbReference>
<dbReference type="GO" id="GO:0005524">
    <property type="term" value="F:ATP binding"/>
    <property type="evidence" value="ECO:0007669"/>
    <property type="project" value="InterPro"/>
</dbReference>
<comment type="caution">
    <text evidence="3">The sequence shown here is derived from an EMBL/GenBank/DDBJ whole genome shotgun (WGS) entry which is preliminary data.</text>
</comment>
<dbReference type="SMART" id="SM00129">
    <property type="entry name" value="KISc"/>
    <property type="match status" value="1"/>
</dbReference>
<dbReference type="GO" id="GO:0003777">
    <property type="term" value="F:microtubule motor activity"/>
    <property type="evidence" value="ECO:0007669"/>
    <property type="project" value="InterPro"/>
</dbReference>
<dbReference type="SUPFAM" id="SSF52540">
    <property type="entry name" value="P-loop containing nucleoside triphosphate hydrolases"/>
    <property type="match status" value="1"/>
</dbReference>
<dbReference type="PANTHER" id="PTHR47972">
    <property type="entry name" value="KINESIN-LIKE PROTEIN KLP-3"/>
    <property type="match status" value="1"/>
</dbReference>
<name>A0A6G0XBZ9_9STRA</name>
<feature type="compositionally biased region" description="Basic residues" evidence="1">
    <location>
        <begin position="472"/>
        <end position="489"/>
    </location>
</feature>
<dbReference type="Proteomes" id="UP000481153">
    <property type="component" value="Unassembled WGS sequence"/>
</dbReference>
<evidence type="ECO:0000313" key="4">
    <source>
        <dbReference type="Proteomes" id="UP000481153"/>
    </source>
</evidence>
<dbReference type="InterPro" id="IPR036961">
    <property type="entry name" value="Kinesin_motor_dom_sf"/>
</dbReference>
<evidence type="ECO:0000259" key="2">
    <source>
        <dbReference type="SMART" id="SM00129"/>
    </source>
</evidence>
<feature type="compositionally biased region" description="Low complexity" evidence="1">
    <location>
        <begin position="449"/>
        <end position="460"/>
    </location>
</feature>
<dbReference type="EMBL" id="VJMJ01000084">
    <property type="protein sequence ID" value="KAF0737543.1"/>
    <property type="molecule type" value="Genomic_DNA"/>
</dbReference>
<protein>
    <recommendedName>
        <fullName evidence="2">Kinesin motor domain-containing protein</fullName>
    </recommendedName>
</protein>
<dbReference type="InterPro" id="IPR001752">
    <property type="entry name" value="Kinesin_motor_dom"/>
</dbReference>
<gene>
    <name evidence="3" type="ORF">Ae201684_006698</name>
</gene>
<dbReference type="GO" id="GO:0008017">
    <property type="term" value="F:microtubule binding"/>
    <property type="evidence" value="ECO:0007669"/>
    <property type="project" value="InterPro"/>
</dbReference>
<organism evidence="3 4">
    <name type="scientific">Aphanomyces euteiches</name>
    <dbReference type="NCBI Taxonomy" id="100861"/>
    <lineage>
        <taxon>Eukaryota</taxon>
        <taxon>Sar</taxon>
        <taxon>Stramenopiles</taxon>
        <taxon>Oomycota</taxon>
        <taxon>Saprolegniomycetes</taxon>
        <taxon>Saprolegniales</taxon>
        <taxon>Verrucalvaceae</taxon>
        <taxon>Aphanomyces</taxon>
    </lineage>
</organism>
<dbReference type="AlphaFoldDB" id="A0A6G0XBZ9"/>